<dbReference type="EMBL" id="PQFF01000075">
    <property type="protein sequence ID" value="RHZ84590.1"/>
    <property type="molecule type" value="Genomic_DNA"/>
</dbReference>
<evidence type="ECO:0000313" key="2">
    <source>
        <dbReference type="EMBL" id="RHZ84590.1"/>
    </source>
</evidence>
<dbReference type="AlphaFoldDB" id="A0A397JJA7"/>
<dbReference type="GO" id="GO:0007165">
    <property type="term" value="P:signal transduction"/>
    <property type="evidence" value="ECO:0007669"/>
    <property type="project" value="TreeGrafter"/>
</dbReference>
<dbReference type="Pfam" id="PF07714">
    <property type="entry name" value="PK_Tyr_Ser-Thr"/>
    <property type="match status" value="1"/>
</dbReference>
<dbReference type="Proteomes" id="UP000266861">
    <property type="component" value="Unassembled WGS sequence"/>
</dbReference>
<feature type="domain" description="Protein kinase" evidence="1">
    <location>
        <begin position="75"/>
        <end position="356"/>
    </location>
</feature>
<dbReference type="InterPro" id="IPR011009">
    <property type="entry name" value="Kinase-like_dom_sf"/>
</dbReference>
<dbReference type="PROSITE" id="PS50011">
    <property type="entry name" value="PROTEIN_KINASE_DOM"/>
    <property type="match status" value="1"/>
</dbReference>
<proteinExistence type="predicted"/>
<dbReference type="STRING" id="1348612.A0A397JJA7"/>
<reference evidence="2 3" key="1">
    <citation type="submission" date="2018-08" db="EMBL/GenBank/DDBJ databases">
        <title>Genome and evolution of the arbuscular mycorrhizal fungus Diversispora epigaea (formerly Glomus versiforme) and its bacterial endosymbionts.</title>
        <authorList>
            <person name="Sun X."/>
            <person name="Fei Z."/>
            <person name="Harrison M."/>
        </authorList>
    </citation>
    <scope>NUCLEOTIDE SEQUENCE [LARGE SCALE GENOMIC DNA]</scope>
    <source>
        <strain evidence="2 3">IT104</strain>
    </source>
</reference>
<protein>
    <recommendedName>
        <fullName evidence="1">Protein kinase domain-containing protein</fullName>
    </recommendedName>
</protein>
<name>A0A397JJA7_9GLOM</name>
<dbReference type="InterPro" id="IPR000719">
    <property type="entry name" value="Prot_kinase_dom"/>
</dbReference>
<evidence type="ECO:0000259" key="1">
    <source>
        <dbReference type="PROSITE" id="PS50011"/>
    </source>
</evidence>
<gene>
    <name evidence="2" type="ORF">Glove_79g126</name>
</gene>
<dbReference type="InterPro" id="IPR001245">
    <property type="entry name" value="Ser-Thr/Tyr_kinase_cat_dom"/>
</dbReference>
<dbReference type="Pfam" id="PF00069">
    <property type="entry name" value="Pkinase"/>
    <property type="match status" value="1"/>
</dbReference>
<comment type="caution">
    <text evidence="2">The sequence shown here is derived from an EMBL/GenBank/DDBJ whole genome shotgun (WGS) entry which is preliminary data.</text>
</comment>
<dbReference type="PANTHER" id="PTHR23257">
    <property type="entry name" value="SERINE-THREONINE PROTEIN KINASE"/>
    <property type="match status" value="1"/>
</dbReference>
<organism evidence="2 3">
    <name type="scientific">Diversispora epigaea</name>
    <dbReference type="NCBI Taxonomy" id="1348612"/>
    <lineage>
        <taxon>Eukaryota</taxon>
        <taxon>Fungi</taxon>
        <taxon>Fungi incertae sedis</taxon>
        <taxon>Mucoromycota</taxon>
        <taxon>Glomeromycotina</taxon>
        <taxon>Glomeromycetes</taxon>
        <taxon>Diversisporales</taxon>
        <taxon>Diversisporaceae</taxon>
        <taxon>Diversispora</taxon>
    </lineage>
</organism>
<dbReference type="GO" id="GO:0004672">
    <property type="term" value="F:protein kinase activity"/>
    <property type="evidence" value="ECO:0007669"/>
    <property type="project" value="InterPro"/>
</dbReference>
<dbReference type="GO" id="GO:0005524">
    <property type="term" value="F:ATP binding"/>
    <property type="evidence" value="ECO:0007669"/>
    <property type="project" value="InterPro"/>
</dbReference>
<dbReference type="SUPFAM" id="SSF56112">
    <property type="entry name" value="Protein kinase-like (PK-like)"/>
    <property type="match status" value="1"/>
</dbReference>
<evidence type="ECO:0000313" key="3">
    <source>
        <dbReference type="Proteomes" id="UP000266861"/>
    </source>
</evidence>
<dbReference type="GO" id="GO:0005737">
    <property type="term" value="C:cytoplasm"/>
    <property type="evidence" value="ECO:0007669"/>
    <property type="project" value="TreeGrafter"/>
</dbReference>
<dbReference type="Gene3D" id="1.10.510.10">
    <property type="entry name" value="Transferase(Phosphotransferase) domain 1"/>
    <property type="match status" value="2"/>
</dbReference>
<sequence>MGTPKVDYGEYGICEECENKNTDNNWCLQCNSQRFQQNFGNWTSGNKDLDEIIQELQSNCTTTHSFVEWIPYSKFEDIKYIDKGGFGKIYSANWKEGLIYRWNIHRKKMERIGNYRVALKSLNDSQNITNEFLNEFKNNLKCQQGASSTIILCCGITQDPETKNYMFVMPFMEGGNLRKFLKSKFSKLTWKDKLNNLLWISSGLHHMHDESLSKPVDETGISKDGKQKVFGVIPYIAPKVLSGDDNYSKASDIYGFAMIMFELLTGIPPFYNIPHDKDLALNIYIMKRCWDAKSDQGPTAKKLWNDFCNYKSNIEYEAKESELWKQIEECNRLNSTNPVDTNNTNSSTSYEIHPSAIYTSRGFNFKNLPKPKNLNENDDENINELITEDCLITEEFSTEIP</sequence>
<accession>A0A397JJA7</accession>
<dbReference type="InterPro" id="IPR050167">
    <property type="entry name" value="Ser_Thr_protein_kinase"/>
</dbReference>
<keyword evidence="3" id="KW-1185">Reference proteome</keyword>